<accession>A0A2S6ZK18</accession>
<dbReference type="RefSeq" id="WP_104564681.1">
    <property type="nucleotide sequence ID" value="NZ_MDSK01000083.1"/>
</dbReference>
<proteinExistence type="predicted"/>
<dbReference type="Proteomes" id="UP000238049">
    <property type="component" value="Unassembled WGS sequence"/>
</dbReference>
<dbReference type="EMBL" id="MDSL01000111">
    <property type="protein sequence ID" value="PPT92598.1"/>
    <property type="molecule type" value="Genomic_DNA"/>
</dbReference>
<gene>
    <name evidence="1" type="ORF">XarbCFBP7409_21045</name>
</gene>
<dbReference type="AlphaFoldDB" id="A0A2S6ZK18"/>
<organism evidence="1 2">
    <name type="scientific">Xanthomonas arboricola pv. guizotiae</name>
    <dbReference type="NCBI Taxonomy" id="487867"/>
    <lineage>
        <taxon>Bacteria</taxon>
        <taxon>Pseudomonadati</taxon>
        <taxon>Pseudomonadota</taxon>
        <taxon>Gammaproteobacteria</taxon>
        <taxon>Lysobacterales</taxon>
        <taxon>Lysobacteraceae</taxon>
        <taxon>Xanthomonas</taxon>
    </lineage>
</organism>
<comment type="caution">
    <text evidence="1">The sequence shown here is derived from an EMBL/GenBank/DDBJ whole genome shotgun (WGS) entry which is preliminary data.</text>
</comment>
<evidence type="ECO:0000313" key="1">
    <source>
        <dbReference type="EMBL" id="PPT92598.1"/>
    </source>
</evidence>
<evidence type="ECO:0000313" key="2">
    <source>
        <dbReference type="Proteomes" id="UP000238049"/>
    </source>
</evidence>
<reference evidence="1 2" key="1">
    <citation type="submission" date="2016-08" db="EMBL/GenBank/DDBJ databases">
        <title>Evolution of the type three secretion system and type three effector repertoires in Xanthomonas.</title>
        <authorList>
            <person name="Merda D."/>
            <person name="Briand M."/>
            <person name="Bosis E."/>
            <person name="Rousseau C."/>
            <person name="Portier P."/>
            <person name="Jacques M.-A."/>
            <person name="Fischer-Le Saux M."/>
        </authorList>
    </citation>
    <scope>NUCLEOTIDE SEQUENCE [LARGE SCALE GENOMIC DNA]</scope>
    <source>
        <strain evidence="1 2">CFBP 7409</strain>
    </source>
</reference>
<protein>
    <submittedName>
        <fullName evidence="1">Uncharacterized protein</fullName>
    </submittedName>
</protein>
<name>A0A2S6ZK18_9XANT</name>
<sequence length="84" mass="9318">MEDDYQLVMSPLCRSITDKGHTVRIEIYRGENSDWTLEAVDASNNSTVWDDLFATDQAALDEALRTVREEGIESLVGPTSAGLQ</sequence>